<evidence type="ECO:0000256" key="1">
    <source>
        <dbReference type="ARBA" id="ARBA00001678"/>
    </source>
</evidence>
<evidence type="ECO:0000313" key="12">
    <source>
        <dbReference type="Proteomes" id="UP000799424"/>
    </source>
</evidence>
<evidence type="ECO:0000256" key="6">
    <source>
        <dbReference type="ARBA" id="ARBA00022729"/>
    </source>
</evidence>
<sequence length="407" mass="45399">MISTTIFCSLVLLTLPFITTSQSVADTHITRNGSALYLGSDRWTASGANVYWLGLDENVRPPAGEPYDPVTNASYPTKARITEIFDTMVALGARTVRSQTIGISVGNPLSVMPSLGVVNEKAFEPIDWAVREARRTGVRIFAPFTDNYDYYHGGKFVFLRWRGIIASKSGDPNIQQFYTNRQIVDDFKNYIEIVMTHKNSYSNLTYAEDPTIFAYETGNELSGPTFDDKNVPADWTDEILSFIKSLGPHKLAVDGTYGINTAHLNISSIDIFSDHFYPIDINKLAQGVAQVQSVNKVYFAAEYGWTPQSQQNSAKMETFFDWIEKRNSAGVEQPVVVGDHFWSAFGRNAPANCSSFLPHNDGLTLHYDNPADPQDRRAEVVKIRRHLFRMQGQTVGTALPPVPCPTT</sequence>
<keyword evidence="12" id="KW-1185">Reference proteome</keyword>
<dbReference type="GO" id="GO:0016985">
    <property type="term" value="F:mannan endo-1,4-beta-mannosidase activity"/>
    <property type="evidence" value="ECO:0007669"/>
    <property type="project" value="UniProtKB-EC"/>
</dbReference>
<keyword evidence="8" id="KW-0326">Glycosidase</keyword>
<feature type="domain" description="Glycoside hydrolase family 5" evidence="10">
    <location>
        <begin position="77"/>
        <end position="262"/>
    </location>
</feature>
<name>A0A6A6ZHK1_9PLEO</name>
<evidence type="ECO:0000256" key="3">
    <source>
        <dbReference type="ARBA" id="ARBA00005641"/>
    </source>
</evidence>
<dbReference type="PANTHER" id="PTHR31451">
    <property type="match status" value="1"/>
</dbReference>
<reference evidence="11" key="1">
    <citation type="journal article" date="2020" name="Stud. Mycol.">
        <title>101 Dothideomycetes genomes: a test case for predicting lifestyles and emergence of pathogens.</title>
        <authorList>
            <person name="Haridas S."/>
            <person name="Albert R."/>
            <person name="Binder M."/>
            <person name="Bloem J."/>
            <person name="Labutti K."/>
            <person name="Salamov A."/>
            <person name="Andreopoulos B."/>
            <person name="Baker S."/>
            <person name="Barry K."/>
            <person name="Bills G."/>
            <person name="Bluhm B."/>
            <person name="Cannon C."/>
            <person name="Castanera R."/>
            <person name="Culley D."/>
            <person name="Daum C."/>
            <person name="Ezra D."/>
            <person name="Gonzalez J."/>
            <person name="Henrissat B."/>
            <person name="Kuo A."/>
            <person name="Liang C."/>
            <person name="Lipzen A."/>
            <person name="Lutzoni F."/>
            <person name="Magnuson J."/>
            <person name="Mondo S."/>
            <person name="Nolan M."/>
            <person name="Ohm R."/>
            <person name="Pangilinan J."/>
            <person name="Park H.-J."/>
            <person name="Ramirez L."/>
            <person name="Alfaro M."/>
            <person name="Sun H."/>
            <person name="Tritt A."/>
            <person name="Yoshinaga Y."/>
            <person name="Zwiers L.-H."/>
            <person name="Turgeon B."/>
            <person name="Goodwin S."/>
            <person name="Spatafora J."/>
            <person name="Crous P."/>
            <person name="Grigoriev I."/>
        </authorList>
    </citation>
    <scope>NUCLEOTIDE SEQUENCE</scope>
    <source>
        <strain evidence="11">CBS 113818</strain>
    </source>
</reference>
<evidence type="ECO:0000256" key="7">
    <source>
        <dbReference type="ARBA" id="ARBA00022801"/>
    </source>
</evidence>
<evidence type="ECO:0000256" key="2">
    <source>
        <dbReference type="ARBA" id="ARBA00004613"/>
    </source>
</evidence>
<comment type="subcellular location">
    <subcellularLocation>
        <location evidence="2">Secreted</location>
    </subcellularLocation>
</comment>
<feature type="chain" id="PRO_5025634031" description="mannan endo-1,4-beta-mannosidase" evidence="9">
    <location>
        <begin position="22"/>
        <end position="407"/>
    </location>
</feature>
<dbReference type="Pfam" id="PF26410">
    <property type="entry name" value="GH5_mannosidase"/>
    <property type="match status" value="1"/>
</dbReference>
<evidence type="ECO:0000313" key="11">
    <source>
        <dbReference type="EMBL" id="KAF2820520.1"/>
    </source>
</evidence>
<dbReference type="SUPFAM" id="SSF51445">
    <property type="entry name" value="(Trans)glycosidases"/>
    <property type="match status" value="1"/>
</dbReference>
<gene>
    <name evidence="11" type="ORF">CC86DRAFT_428162</name>
</gene>
<dbReference type="Gene3D" id="3.20.20.80">
    <property type="entry name" value="Glycosidases"/>
    <property type="match status" value="1"/>
</dbReference>
<proteinExistence type="inferred from homology"/>
<dbReference type="GO" id="GO:0005576">
    <property type="term" value="C:extracellular region"/>
    <property type="evidence" value="ECO:0007669"/>
    <property type="project" value="UniProtKB-SubCell"/>
</dbReference>
<dbReference type="InterPro" id="IPR001547">
    <property type="entry name" value="Glyco_hydro_5"/>
</dbReference>
<keyword evidence="6 9" id="KW-0732">Signal</keyword>
<comment type="similarity">
    <text evidence="3">Belongs to the glycosyl hydrolase 5 (cellulase A) family.</text>
</comment>
<protein>
    <recommendedName>
        <fullName evidence="4">mannan endo-1,4-beta-mannosidase</fullName>
        <ecNumber evidence="4">3.2.1.78</ecNumber>
    </recommendedName>
</protein>
<keyword evidence="5" id="KW-0964">Secreted</keyword>
<evidence type="ECO:0000256" key="4">
    <source>
        <dbReference type="ARBA" id="ARBA00012706"/>
    </source>
</evidence>
<feature type="signal peptide" evidence="9">
    <location>
        <begin position="1"/>
        <end position="21"/>
    </location>
</feature>
<dbReference type="InterPro" id="IPR045053">
    <property type="entry name" value="MAN-like"/>
</dbReference>
<evidence type="ECO:0000256" key="9">
    <source>
        <dbReference type="SAM" id="SignalP"/>
    </source>
</evidence>
<dbReference type="Proteomes" id="UP000799424">
    <property type="component" value="Unassembled WGS sequence"/>
</dbReference>
<dbReference type="EC" id="3.2.1.78" evidence="4"/>
<dbReference type="EMBL" id="MU006240">
    <property type="protein sequence ID" value="KAF2820520.1"/>
    <property type="molecule type" value="Genomic_DNA"/>
</dbReference>
<organism evidence="11 12">
    <name type="scientific">Ophiobolus disseminans</name>
    <dbReference type="NCBI Taxonomy" id="1469910"/>
    <lineage>
        <taxon>Eukaryota</taxon>
        <taxon>Fungi</taxon>
        <taxon>Dikarya</taxon>
        <taxon>Ascomycota</taxon>
        <taxon>Pezizomycotina</taxon>
        <taxon>Dothideomycetes</taxon>
        <taxon>Pleosporomycetidae</taxon>
        <taxon>Pleosporales</taxon>
        <taxon>Pleosporineae</taxon>
        <taxon>Phaeosphaeriaceae</taxon>
        <taxon>Ophiobolus</taxon>
    </lineage>
</organism>
<accession>A0A6A6ZHK1</accession>
<evidence type="ECO:0000256" key="8">
    <source>
        <dbReference type="ARBA" id="ARBA00023295"/>
    </source>
</evidence>
<evidence type="ECO:0000256" key="5">
    <source>
        <dbReference type="ARBA" id="ARBA00022525"/>
    </source>
</evidence>
<dbReference type="PANTHER" id="PTHR31451:SF39">
    <property type="entry name" value="MANNAN ENDO-1,4-BETA-MANNOSIDASE 1"/>
    <property type="match status" value="1"/>
</dbReference>
<keyword evidence="7 11" id="KW-0378">Hydrolase</keyword>
<dbReference type="InterPro" id="IPR017853">
    <property type="entry name" value="GH"/>
</dbReference>
<evidence type="ECO:0000259" key="10">
    <source>
        <dbReference type="Pfam" id="PF26410"/>
    </source>
</evidence>
<comment type="catalytic activity">
    <reaction evidence="1">
        <text>Random hydrolysis of (1-&gt;4)-beta-D-mannosidic linkages in mannans, galactomannans and glucomannans.</text>
        <dbReference type="EC" id="3.2.1.78"/>
    </reaction>
</comment>
<dbReference type="AlphaFoldDB" id="A0A6A6ZHK1"/>
<dbReference type="OrthoDB" id="428177at2759"/>